<organism evidence="1 2">
    <name type="scientific">Hypoxylon rubiginosum</name>
    <dbReference type="NCBI Taxonomy" id="110542"/>
    <lineage>
        <taxon>Eukaryota</taxon>
        <taxon>Fungi</taxon>
        <taxon>Dikarya</taxon>
        <taxon>Ascomycota</taxon>
        <taxon>Pezizomycotina</taxon>
        <taxon>Sordariomycetes</taxon>
        <taxon>Xylariomycetidae</taxon>
        <taxon>Xylariales</taxon>
        <taxon>Hypoxylaceae</taxon>
        <taxon>Hypoxylon</taxon>
    </lineage>
</organism>
<keyword evidence="2" id="KW-1185">Reference proteome</keyword>
<accession>A0ACC0D1P5</accession>
<gene>
    <name evidence="1" type="ORF">F4821DRAFT_259817</name>
</gene>
<sequence>MDLSPPSLTRSPASPPSTNCSDSPTLDYPSPDFVDPIFKIASMYEQSCASMPPNMDSENSLPPLDMMTSAGWSGTAGNYPNSTSGAPNVLSADYDPFAHYEQNMHAPYSHELYPSHPAHAPVLSNGSPPPMSSTTRSPDPSSRHAFSYAHSVSPIPRIKMESAAAAAAAAAAEYGDGSELTQYPSPRSAHALSLETGSYGSAAGSSGYLSDVPSGSWPKSEYPSLESDAYYTGPSGAGASFSQDRRQLRVPRAQRRQPRKLTTKEEANFQCEVKGCGKLFSRSYNFKAHMETHDEKREYPFPCTVPDCNKKFVRKTDLQRHNQSVHMKEKNHRCDYCGRMFARKDTLRRHMEDGCSKRFDLGTLDLRSEGYDAYPTPTRTLGSTPGHLAAPVAQLPPMTMSQAGSSNLLAPMPYTKR</sequence>
<comment type="caution">
    <text evidence="1">The sequence shown here is derived from an EMBL/GenBank/DDBJ whole genome shotgun (WGS) entry which is preliminary data.</text>
</comment>
<evidence type="ECO:0000313" key="1">
    <source>
        <dbReference type="EMBL" id="KAI6086579.1"/>
    </source>
</evidence>
<dbReference type="EMBL" id="MU394314">
    <property type="protein sequence ID" value="KAI6086579.1"/>
    <property type="molecule type" value="Genomic_DNA"/>
</dbReference>
<dbReference type="Proteomes" id="UP001497680">
    <property type="component" value="Unassembled WGS sequence"/>
</dbReference>
<protein>
    <submittedName>
        <fullName evidence="1">Uncharacterized protein</fullName>
    </submittedName>
</protein>
<reference evidence="1 2" key="1">
    <citation type="journal article" date="2022" name="New Phytol.">
        <title>Ecological generalism drives hyperdiversity of secondary metabolite gene clusters in xylarialean endophytes.</title>
        <authorList>
            <person name="Franco M.E.E."/>
            <person name="Wisecaver J.H."/>
            <person name="Arnold A.E."/>
            <person name="Ju Y.M."/>
            <person name="Slot J.C."/>
            <person name="Ahrendt S."/>
            <person name="Moore L.P."/>
            <person name="Eastman K.E."/>
            <person name="Scott K."/>
            <person name="Konkel Z."/>
            <person name="Mondo S.J."/>
            <person name="Kuo A."/>
            <person name="Hayes R.D."/>
            <person name="Haridas S."/>
            <person name="Andreopoulos B."/>
            <person name="Riley R."/>
            <person name="LaButti K."/>
            <person name="Pangilinan J."/>
            <person name="Lipzen A."/>
            <person name="Amirebrahimi M."/>
            <person name="Yan J."/>
            <person name="Adam C."/>
            <person name="Keymanesh K."/>
            <person name="Ng V."/>
            <person name="Louie K."/>
            <person name="Northen T."/>
            <person name="Drula E."/>
            <person name="Henrissat B."/>
            <person name="Hsieh H.M."/>
            <person name="Youens-Clark K."/>
            <person name="Lutzoni F."/>
            <person name="Miadlikowska J."/>
            <person name="Eastwood D.C."/>
            <person name="Hamelin R.C."/>
            <person name="Grigoriev I.V."/>
            <person name="U'Ren J.M."/>
        </authorList>
    </citation>
    <scope>NUCLEOTIDE SEQUENCE [LARGE SCALE GENOMIC DNA]</scope>
    <source>
        <strain evidence="1 2">ER1909</strain>
    </source>
</reference>
<name>A0ACC0D1P5_9PEZI</name>
<evidence type="ECO:0000313" key="2">
    <source>
        <dbReference type="Proteomes" id="UP001497680"/>
    </source>
</evidence>
<proteinExistence type="predicted"/>